<evidence type="ECO:0000256" key="4">
    <source>
        <dbReference type="ARBA" id="ARBA00022801"/>
    </source>
</evidence>
<comment type="catalytic activity">
    <reaction evidence="6">
        <text>P(1),P(4)-bis(5'-adenosyl) tetraphosphate + H2O = 2 ADP + 2 H(+)</text>
        <dbReference type="Rhea" id="RHEA:24252"/>
        <dbReference type="ChEBI" id="CHEBI:15377"/>
        <dbReference type="ChEBI" id="CHEBI:15378"/>
        <dbReference type="ChEBI" id="CHEBI:58141"/>
        <dbReference type="ChEBI" id="CHEBI:456216"/>
        <dbReference type="EC" id="3.6.1.41"/>
    </reaction>
</comment>
<dbReference type="EMBL" id="CP036259">
    <property type="protein sequence ID" value="QDR80145.1"/>
    <property type="molecule type" value="Genomic_DNA"/>
</dbReference>
<dbReference type="InterPro" id="IPR006674">
    <property type="entry name" value="HD_domain"/>
</dbReference>
<keyword evidence="3" id="KW-0547">Nucleotide-binding</keyword>
<evidence type="ECO:0000256" key="1">
    <source>
        <dbReference type="ARBA" id="ARBA00012506"/>
    </source>
</evidence>
<evidence type="ECO:0000259" key="7">
    <source>
        <dbReference type="PROSITE" id="PS51831"/>
    </source>
</evidence>
<name>A0A517DS03_9FIRM</name>
<dbReference type="CDD" id="cd00077">
    <property type="entry name" value="HDc"/>
    <property type="match status" value="1"/>
</dbReference>
<protein>
    <recommendedName>
        <fullName evidence="1">bis(5'-nucleosyl)-tetraphosphatase (symmetrical)</fullName>
        <ecNumber evidence="1">3.6.1.41</ecNumber>
    </recommendedName>
</protein>
<reference evidence="8 9" key="1">
    <citation type="submission" date="2019-02" db="EMBL/GenBank/DDBJ databases">
        <title>Closed genome of Sporomusa termitida DSM 4440.</title>
        <authorList>
            <person name="Poehlein A."/>
            <person name="Daniel R."/>
        </authorList>
    </citation>
    <scope>NUCLEOTIDE SEQUENCE [LARGE SCALE GENOMIC DNA]</scope>
    <source>
        <strain evidence="8 9">DSM 4440</strain>
    </source>
</reference>
<evidence type="ECO:0000256" key="3">
    <source>
        <dbReference type="ARBA" id="ARBA00022741"/>
    </source>
</evidence>
<dbReference type="GO" id="GO:0046872">
    <property type="term" value="F:metal ion binding"/>
    <property type="evidence" value="ECO:0007669"/>
    <property type="project" value="UniProtKB-KW"/>
</dbReference>
<gene>
    <name evidence="8" type="ORF">SPTER_14600</name>
</gene>
<dbReference type="Proteomes" id="UP000320776">
    <property type="component" value="Chromosome"/>
</dbReference>
<dbReference type="KEGG" id="sted:SPTER_14600"/>
<dbReference type="InterPro" id="IPR005249">
    <property type="entry name" value="YqeK"/>
</dbReference>
<dbReference type="NCBIfam" id="TIGR00488">
    <property type="entry name" value="bis(5'-nucleosyl)-tetraphosphatase (symmetrical) YqeK"/>
    <property type="match status" value="1"/>
</dbReference>
<sequence>MLDLSQLTEKLSQNLSAKRFHHSLGVSETASDLAARYGADIDKAKLAGLLHDCGRAIPSNNLLPTAAAFGIVVSDVEHCQPVLLHAPLGACMAQTEYGITDQQILKAIALHTTGGPNLSKLEKIIYLADFIEPGRSFPGVDKLRRLAAADLDAAMIAAYDESVTYMLEQGMLIHPASIGGRNFLLLQRQKTQCK</sequence>
<dbReference type="PANTHER" id="PTHR35795">
    <property type="entry name" value="SLR1885 PROTEIN"/>
    <property type="match status" value="1"/>
</dbReference>
<accession>A0A517DS03</accession>
<evidence type="ECO:0000313" key="8">
    <source>
        <dbReference type="EMBL" id="QDR80145.1"/>
    </source>
</evidence>
<evidence type="ECO:0000256" key="2">
    <source>
        <dbReference type="ARBA" id="ARBA00022723"/>
    </source>
</evidence>
<organism evidence="8 9">
    <name type="scientific">Sporomusa termitida</name>
    <dbReference type="NCBI Taxonomy" id="2377"/>
    <lineage>
        <taxon>Bacteria</taxon>
        <taxon>Bacillati</taxon>
        <taxon>Bacillota</taxon>
        <taxon>Negativicutes</taxon>
        <taxon>Selenomonadales</taxon>
        <taxon>Sporomusaceae</taxon>
        <taxon>Sporomusa</taxon>
    </lineage>
</organism>
<feature type="domain" description="HD" evidence="7">
    <location>
        <begin position="19"/>
        <end position="134"/>
    </location>
</feature>
<keyword evidence="2" id="KW-0479">Metal-binding</keyword>
<dbReference type="InterPro" id="IPR006675">
    <property type="entry name" value="HDIG_dom"/>
</dbReference>
<keyword evidence="9" id="KW-1185">Reference proteome</keyword>
<evidence type="ECO:0000256" key="5">
    <source>
        <dbReference type="ARBA" id="ARBA00023004"/>
    </source>
</evidence>
<dbReference type="SMART" id="SM00471">
    <property type="entry name" value="HDc"/>
    <property type="match status" value="1"/>
</dbReference>
<evidence type="ECO:0000256" key="6">
    <source>
        <dbReference type="ARBA" id="ARBA00049417"/>
    </source>
</evidence>
<proteinExistence type="predicted"/>
<dbReference type="PROSITE" id="PS51831">
    <property type="entry name" value="HD"/>
    <property type="match status" value="1"/>
</dbReference>
<dbReference type="GO" id="GO:0000166">
    <property type="term" value="F:nucleotide binding"/>
    <property type="evidence" value="ECO:0007669"/>
    <property type="project" value="UniProtKB-KW"/>
</dbReference>
<dbReference type="InterPro" id="IPR003607">
    <property type="entry name" value="HD/PDEase_dom"/>
</dbReference>
<evidence type="ECO:0000313" key="9">
    <source>
        <dbReference type="Proteomes" id="UP000320776"/>
    </source>
</evidence>
<dbReference type="OrthoDB" id="5295945at2"/>
<dbReference type="AlphaFoldDB" id="A0A517DS03"/>
<dbReference type="Pfam" id="PF01966">
    <property type="entry name" value="HD"/>
    <property type="match status" value="1"/>
</dbReference>
<dbReference type="EC" id="3.6.1.41" evidence="1"/>
<dbReference type="NCBIfam" id="TIGR00277">
    <property type="entry name" value="HDIG"/>
    <property type="match status" value="1"/>
</dbReference>
<dbReference type="GO" id="GO:0008803">
    <property type="term" value="F:bis(5'-nucleosyl)-tetraphosphatase (symmetrical) activity"/>
    <property type="evidence" value="ECO:0007669"/>
    <property type="project" value="UniProtKB-EC"/>
</dbReference>
<dbReference type="PANTHER" id="PTHR35795:SF1">
    <property type="entry name" value="BIS(5'-NUCLEOSYL)-TETRAPHOSPHATASE, SYMMETRICAL"/>
    <property type="match status" value="1"/>
</dbReference>
<keyword evidence="4 8" id="KW-0378">Hydrolase</keyword>
<dbReference type="SUPFAM" id="SSF109604">
    <property type="entry name" value="HD-domain/PDEase-like"/>
    <property type="match status" value="1"/>
</dbReference>
<dbReference type="Gene3D" id="1.10.3210.10">
    <property type="entry name" value="Hypothetical protein af1432"/>
    <property type="match status" value="1"/>
</dbReference>
<keyword evidence="5" id="KW-0408">Iron</keyword>
<dbReference type="InterPro" id="IPR051094">
    <property type="entry name" value="Diverse_Catalytic_Enzymes"/>
</dbReference>
<dbReference type="RefSeq" id="WP_144349705.1">
    <property type="nucleotide sequence ID" value="NZ_CP036259.1"/>
</dbReference>